<organism evidence="9 10">
    <name type="scientific">Tepidiphilus thermophilus</name>
    <dbReference type="NCBI Taxonomy" id="876478"/>
    <lineage>
        <taxon>Bacteria</taxon>
        <taxon>Pseudomonadati</taxon>
        <taxon>Pseudomonadota</taxon>
        <taxon>Hydrogenophilia</taxon>
        <taxon>Hydrogenophilales</taxon>
        <taxon>Hydrogenophilaceae</taxon>
        <taxon>Tepidiphilus</taxon>
    </lineage>
</organism>
<accession>A0A0K6IRY5</accession>
<sequence>MTQLPGAAPRLVVGLGNPGAEYAQTRHNAGFWFCERLAKLLGIALVPESRFHGLVGRAGELRLLLPTTYMNRSGLAVGTLARFFRIEPEAILVVHDELDLAPGDVRLKFGGSHAGHNGLKDIQAALGTDRFWRLRLGIGHPGQRDAVIHYVLKPPRAEERQAIEEAIERALAAWPDIAAGRWERAMGRINAKPKPPKSGPTDKERSS</sequence>
<dbReference type="InterPro" id="IPR001328">
    <property type="entry name" value="Pept_tRNA_hydro"/>
</dbReference>
<feature type="region of interest" description="Disordered" evidence="8">
    <location>
        <begin position="185"/>
        <end position="207"/>
    </location>
</feature>
<evidence type="ECO:0000256" key="8">
    <source>
        <dbReference type="SAM" id="MobiDB-lite"/>
    </source>
</evidence>
<feature type="site" description="Stabilizes the basic form of H active site to accept a proton" evidence="7">
    <location>
        <position position="96"/>
    </location>
</feature>
<dbReference type="Gene3D" id="3.40.50.1470">
    <property type="entry name" value="Peptidyl-tRNA hydrolase"/>
    <property type="match status" value="1"/>
</dbReference>
<evidence type="ECO:0000313" key="10">
    <source>
        <dbReference type="Proteomes" id="UP000182108"/>
    </source>
</evidence>
<reference evidence="10" key="1">
    <citation type="submission" date="2015-08" db="EMBL/GenBank/DDBJ databases">
        <authorList>
            <person name="Babu N.S."/>
            <person name="Beckwith C.J."/>
            <person name="Beseler K.G."/>
            <person name="Brison A."/>
            <person name="Carone J.V."/>
            <person name="Caskin T.P."/>
            <person name="Diamond M."/>
            <person name="Durham M.E."/>
            <person name="Foxe J.M."/>
            <person name="Go M."/>
            <person name="Henderson B.A."/>
            <person name="Jones I.B."/>
            <person name="McGettigan J.A."/>
            <person name="Micheletti S.J."/>
            <person name="Nasrallah M.E."/>
            <person name="Ortiz D."/>
            <person name="Piller C.R."/>
            <person name="Privatt S.R."/>
            <person name="Schneider S.L."/>
            <person name="Sharp S."/>
            <person name="Smith T.C."/>
            <person name="Stanton J.D."/>
            <person name="Ullery H.E."/>
            <person name="Wilson R.J."/>
            <person name="Serrano M.G."/>
            <person name="Buck G."/>
            <person name="Lee V."/>
            <person name="Wang Y."/>
            <person name="Carvalho R."/>
            <person name="Voegtly L."/>
            <person name="Shi R."/>
            <person name="Duckworth R."/>
            <person name="Johnson A."/>
            <person name="Loviza R."/>
            <person name="Walstead R."/>
            <person name="Shah Z."/>
            <person name="Kiflezghi M."/>
            <person name="Wade K."/>
            <person name="Ball S.L."/>
            <person name="Bradley K.W."/>
            <person name="Asai D.J."/>
            <person name="Bowman C.A."/>
            <person name="Russell D.A."/>
            <person name="Pope W.H."/>
            <person name="Jacobs-Sera D."/>
            <person name="Hendrix R.W."/>
            <person name="Hatfull G.F."/>
        </authorList>
    </citation>
    <scope>NUCLEOTIDE SEQUENCE [LARGE SCALE GENOMIC DNA]</scope>
    <source>
        <strain evidence="10">JCM 19170</strain>
    </source>
</reference>
<dbReference type="FunFam" id="3.40.50.1470:FF:000001">
    <property type="entry name" value="Peptidyl-tRNA hydrolase"/>
    <property type="match status" value="1"/>
</dbReference>
<keyword evidence="7" id="KW-0963">Cytoplasm</keyword>
<dbReference type="Pfam" id="PF01195">
    <property type="entry name" value="Pept_tRNA_hydro"/>
    <property type="match status" value="1"/>
</dbReference>
<dbReference type="InterPro" id="IPR018171">
    <property type="entry name" value="Pept_tRNA_hydro_CS"/>
</dbReference>
<comment type="subunit">
    <text evidence="7">Monomer.</text>
</comment>
<evidence type="ECO:0000313" key="9">
    <source>
        <dbReference type="EMBL" id="CUB05858.1"/>
    </source>
</evidence>
<dbReference type="PANTHER" id="PTHR17224">
    <property type="entry name" value="PEPTIDYL-TRNA HYDROLASE"/>
    <property type="match status" value="1"/>
</dbReference>
<evidence type="ECO:0000256" key="5">
    <source>
        <dbReference type="ARBA" id="ARBA00038063"/>
    </source>
</evidence>
<dbReference type="PROSITE" id="PS01196">
    <property type="entry name" value="PEPT_TRNA_HYDROL_2"/>
    <property type="match status" value="1"/>
</dbReference>
<feature type="binding site" evidence="7">
    <location>
        <position position="117"/>
    </location>
    <ligand>
        <name>tRNA</name>
        <dbReference type="ChEBI" id="CHEBI:17843"/>
    </ligand>
</feature>
<evidence type="ECO:0000256" key="6">
    <source>
        <dbReference type="ARBA" id="ARBA00050038"/>
    </source>
</evidence>
<dbReference type="EC" id="3.1.1.29" evidence="1 7"/>
<dbReference type="RefSeq" id="WP_055422891.1">
    <property type="nucleotide sequence ID" value="NZ_CYHH01000002.1"/>
</dbReference>
<keyword evidence="2 7" id="KW-0820">tRNA-binding</keyword>
<proteinExistence type="inferred from homology"/>
<feature type="binding site" evidence="7">
    <location>
        <position position="69"/>
    </location>
    <ligand>
        <name>tRNA</name>
        <dbReference type="ChEBI" id="CHEBI:17843"/>
    </ligand>
</feature>
<dbReference type="CDD" id="cd00462">
    <property type="entry name" value="PTH"/>
    <property type="match status" value="1"/>
</dbReference>
<comment type="catalytic activity">
    <reaction evidence="7">
        <text>an N-acyl-L-alpha-aminoacyl-tRNA + H2O = an N-acyl-L-amino acid + a tRNA + H(+)</text>
        <dbReference type="Rhea" id="RHEA:54448"/>
        <dbReference type="Rhea" id="RHEA-COMP:10123"/>
        <dbReference type="Rhea" id="RHEA-COMP:13883"/>
        <dbReference type="ChEBI" id="CHEBI:15377"/>
        <dbReference type="ChEBI" id="CHEBI:15378"/>
        <dbReference type="ChEBI" id="CHEBI:59874"/>
        <dbReference type="ChEBI" id="CHEBI:78442"/>
        <dbReference type="ChEBI" id="CHEBI:138191"/>
        <dbReference type="EC" id="3.1.1.29"/>
    </reaction>
</comment>
<comment type="function">
    <text evidence="7">Catalyzes the release of premature peptidyl moieties from peptidyl-tRNA molecules trapped in stalled 50S ribosomal subunits, and thus maintains levels of free tRNAs and 50S ribosomes.</text>
</comment>
<dbReference type="EMBL" id="CYHH01000002">
    <property type="protein sequence ID" value="CUB05858.1"/>
    <property type="molecule type" value="Genomic_DNA"/>
</dbReference>
<name>A0A0K6IRY5_9PROT</name>
<evidence type="ECO:0000256" key="3">
    <source>
        <dbReference type="ARBA" id="ARBA00022801"/>
    </source>
</evidence>
<dbReference type="GO" id="GO:0000049">
    <property type="term" value="F:tRNA binding"/>
    <property type="evidence" value="ECO:0007669"/>
    <property type="project" value="UniProtKB-UniRule"/>
</dbReference>
<comment type="function">
    <text evidence="7">Hydrolyzes ribosome-free peptidyl-tRNAs (with 1 or more amino acids incorporated), which drop off the ribosome during protein synthesis, or as a result of ribosome stalling.</text>
</comment>
<evidence type="ECO:0000256" key="1">
    <source>
        <dbReference type="ARBA" id="ARBA00013260"/>
    </source>
</evidence>
<evidence type="ECO:0000256" key="7">
    <source>
        <dbReference type="HAMAP-Rule" id="MF_00083"/>
    </source>
</evidence>
<dbReference type="HAMAP" id="MF_00083">
    <property type="entry name" value="Pept_tRNA_hydro_bact"/>
    <property type="match status" value="1"/>
</dbReference>
<dbReference type="NCBIfam" id="TIGR00447">
    <property type="entry name" value="pth"/>
    <property type="match status" value="1"/>
</dbReference>
<dbReference type="SUPFAM" id="SSF53178">
    <property type="entry name" value="Peptidyl-tRNA hydrolase-like"/>
    <property type="match status" value="1"/>
</dbReference>
<dbReference type="InterPro" id="IPR036416">
    <property type="entry name" value="Pept_tRNA_hydro_sf"/>
</dbReference>
<keyword evidence="10" id="KW-1185">Reference proteome</keyword>
<evidence type="ECO:0000256" key="2">
    <source>
        <dbReference type="ARBA" id="ARBA00022555"/>
    </source>
</evidence>
<feature type="active site" description="Proton acceptor" evidence="7">
    <location>
        <position position="27"/>
    </location>
</feature>
<dbReference type="GO" id="GO:0072344">
    <property type="term" value="P:rescue of stalled ribosome"/>
    <property type="evidence" value="ECO:0007669"/>
    <property type="project" value="UniProtKB-UniRule"/>
</dbReference>
<gene>
    <name evidence="7" type="primary">pth</name>
    <name evidence="9" type="ORF">Ga0061068_102175</name>
</gene>
<comment type="subcellular location">
    <subcellularLocation>
        <location evidence="7">Cytoplasm</location>
    </subcellularLocation>
</comment>
<dbReference type="GO" id="GO:0004045">
    <property type="term" value="F:peptidyl-tRNA hydrolase activity"/>
    <property type="evidence" value="ECO:0007669"/>
    <property type="project" value="UniProtKB-UniRule"/>
</dbReference>
<keyword evidence="4 7" id="KW-0694">RNA-binding</keyword>
<dbReference type="Proteomes" id="UP000182108">
    <property type="component" value="Unassembled WGS sequence"/>
</dbReference>
<feature type="binding site" evidence="7">
    <location>
        <position position="71"/>
    </location>
    <ligand>
        <name>tRNA</name>
        <dbReference type="ChEBI" id="CHEBI:17843"/>
    </ligand>
</feature>
<dbReference type="OrthoDB" id="5291754at2"/>
<keyword evidence="3 7" id="KW-0378">Hydrolase</keyword>
<dbReference type="AlphaFoldDB" id="A0A0K6IRY5"/>
<dbReference type="GO" id="GO:0005737">
    <property type="term" value="C:cytoplasm"/>
    <property type="evidence" value="ECO:0007669"/>
    <property type="project" value="UniProtKB-SubCell"/>
</dbReference>
<evidence type="ECO:0000256" key="4">
    <source>
        <dbReference type="ARBA" id="ARBA00022884"/>
    </source>
</evidence>
<feature type="site" description="Discriminates between blocked and unblocked aminoacyl-tRNA" evidence="7">
    <location>
        <position position="17"/>
    </location>
</feature>
<dbReference type="PANTHER" id="PTHR17224:SF1">
    <property type="entry name" value="PEPTIDYL-TRNA HYDROLASE"/>
    <property type="match status" value="1"/>
</dbReference>
<dbReference type="GO" id="GO:0006515">
    <property type="term" value="P:protein quality control for misfolded or incompletely synthesized proteins"/>
    <property type="evidence" value="ECO:0007669"/>
    <property type="project" value="UniProtKB-UniRule"/>
</dbReference>
<feature type="binding site" evidence="7">
    <location>
        <position position="22"/>
    </location>
    <ligand>
        <name>tRNA</name>
        <dbReference type="ChEBI" id="CHEBI:17843"/>
    </ligand>
</feature>
<comment type="similarity">
    <text evidence="5 7">Belongs to the PTH family.</text>
</comment>
<protein>
    <recommendedName>
        <fullName evidence="6 7">Peptidyl-tRNA hydrolase</fullName>
        <shortName evidence="7">Pth</shortName>
        <ecNumber evidence="1 7">3.1.1.29</ecNumber>
    </recommendedName>
</protein>